<feature type="signal peptide" evidence="2">
    <location>
        <begin position="1"/>
        <end position="28"/>
    </location>
</feature>
<evidence type="ECO:0000313" key="3">
    <source>
        <dbReference type="EMBL" id="MBC2651392.1"/>
    </source>
</evidence>
<dbReference type="RefSeq" id="WP_185682803.1">
    <property type="nucleotide sequence ID" value="NZ_JACLAU010000006.1"/>
</dbReference>
<keyword evidence="2" id="KW-0732">Signal</keyword>
<feature type="chain" id="PRO_5031214860" evidence="2">
    <location>
        <begin position="29"/>
        <end position="487"/>
    </location>
</feature>
<dbReference type="EMBL" id="JACLAU010000006">
    <property type="protein sequence ID" value="MBC2651392.1"/>
    <property type="molecule type" value="Genomic_DNA"/>
</dbReference>
<protein>
    <submittedName>
        <fullName evidence="3">Uncharacterized protein</fullName>
    </submittedName>
</protein>
<gene>
    <name evidence="3" type="ORF">H7F49_06730</name>
</gene>
<comment type="caution">
    <text evidence="3">The sequence shown here is derived from an EMBL/GenBank/DDBJ whole genome shotgun (WGS) entry which is preliminary data.</text>
</comment>
<organism evidence="3 4">
    <name type="scientific">Novosphingobium aerophilum</name>
    <dbReference type="NCBI Taxonomy" id="2839843"/>
    <lineage>
        <taxon>Bacteria</taxon>
        <taxon>Pseudomonadati</taxon>
        <taxon>Pseudomonadota</taxon>
        <taxon>Alphaproteobacteria</taxon>
        <taxon>Sphingomonadales</taxon>
        <taxon>Sphingomonadaceae</taxon>
        <taxon>Novosphingobium</taxon>
    </lineage>
</organism>
<proteinExistence type="predicted"/>
<dbReference type="AlphaFoldDB" id="A0A7X1F6N7"/>
<sequence>MSLRPKPLIATMVLALSCVALQPGPSGAADPGQRRAAGQPPAQPSAPPTVLPFAAALTDPAEADTLYPFYMPMRGLRRPAVRLMVKCDASRAAGREVYAGRGADSLGGRVEGGFEFVYEALDGTGRPCVYPFSPWQPQIVGSLDGTQYIVRSSIPGRRVTFRTDDQWATLGPRLLDFGPQRVHFELRDVELDFPGAIQPKGALYPEAYGGSGPGLFTVVIRRSRIYGGKNALFLPSGQTMLYVEDSDLAGNVGTNTDQEHTTYLNGILVSHLRNSVWHGQKAWQDQASGHQLKDKAYLRVYENLTVSNVPAASTPSAMPLIDASSFGFTWSNNLRLLRVAPAQAVRDSLVDLRAEILYGDPRNYPWPVLVTPDWRMPAAPLSALDKVYLSVFQNTTVESYRTEPFIFALRPQGFTVRRDGSNVIEGQEQSTRAQQRMVSLAFNTRGRFTRAYSPEGWTYADPVLPPGTEWVRDRDAFIRHALGLIGR</sequence>
<evidence type="ECO:0000313" key="4">
    <source>
        <dbReference type="Proteomes" id="UP000520156"/>
    </source>
</evidence>
<reference evidence="3 4" key="1">
    <citation type="submission" date="2020-08" db="EMBL/GenBank/DDBJ databases">
        <title>The genome sequence of Novosphingobium flavum 4Y4.</title>
        <authorList>
            <person name="Liu Y."/>
        </authorList>
    </citation>
    <scope>NUCLEOTIDE SEQUENCE [LARGE SCALE GENOMIC DNA]</scope>
    <source>
        <strain evidence="3 4">4Y4</strain>
    </source>
</reference>
<accession>A0A7X1F6N7</accession>
<name>A0A7X1F6N7_9SPHN</name>
<feature type="region of interest" description="Disordered" evidence="1">
    <location>
        <begin position="25"/>
        <end position="48"/>
    </location>
</feature>
<evidence type="ECO:0000256" key="2">
    <source>
        <dbReference type="SAM" id="SignalP"/>
    </source>
</evidence>
<evidence type="ECO:0000256" key="1">
    <source>
        <dbReference type="SAM" id="MobiDB-lite"/>
    </source>
</evidence>
<dbReference type="PROSITE" id="PS51257">
    <property type="entry name" value="PROKAR_LIPOPROTEIN"/>
    <property type="match status" value="1"/>
</dbReference>
<keyword evidence="4" id="KW-1185">Reference proteome</keyword>
<dbReference type="Proteomes" id="UP000520156">
    <property type="component" value="Unassembled WGS sequence"/>
</dbReference>